<dbReference type="InterPro" id="IPR007109">
    <property type="entry name" value="Brix"/>
</dbReference>
<evidence type="ECO:0000259" key="6">
    <source>
        <dbReference type="PROSITE" id="PS50833"/>
    </source>
</evidence>
<evidence type="ECO:0000256" key="2">
    <source>
        <dbReference type="ARBA" id="ARBA00010782"/>
    </source>
</evidence>
<sequence>MLRQIKPRNARSKRALEKRAPKAIENPKTALFLRGTTCSQLVQDAMGELHALHQPHAKKFTKKNAVHPFEDPSSLEFFSEKNDASLLVFGSSNKKRPHCLTLVRTFAHRILDMLELYLDPETFRRMSQFRCRKFAFGLRPLLVFAGTAFESPVPNEWTTARSLLLDFFRGDGGHGEKVDVEGLQYVICISAEEPNSVTAAAAATTNGTTAANGSTVDPGSKPVLRLRAYLIRTKRSGQKLPRVEVEEMGPRMDFRLGRVREADPATLKEALKKARTNEERTKKNISTSSMGDKLGRVHLGKQDLGELQTRKMKGLKRGRGLESDDEDVEAASDEEPKRKRKE</sequence>
<feature type="region of interest" description="Disordered" evidence="5">
    <location>
        <begin position="1"/>
        <end position="21"/>
    </location>
</feature>
<dbReference type="Pfam" id="PF04427">
    <property type="entry name" value="Brix"/>
    <property type="match status" value="1"/>
</dbReference>
<protein>
    <recommendedName>
        <fullName evidence="4">Ribosome production factor 2 homolog</fullName>
    </recommendedName>
    <alternativeName>
        <fullName evidence="4">Ribosome biogenesis protein RPF2 homolog</fullName>
    </alternativeName>
</protein>
<keyword evidence="8" id="KW-1185">Reference proteome</keyword>
<feature type="region of interest" description="Disordered" evidence="5">
    <location>
        <begin position="273"/>
        <end position="342"/>
    </location>
</feature>
<feature type="compositionally biased region" description="Acidic residues" evidence="5">
    <location>
        <begin position="323"/>
        <end position="333"/>
    </location>
</feature>
<dbReference type="InterPro" id="IPR039770">
    <property type="entry name" value="Rpf2"/>
</dbReference>
<feature type="compositionally biased region" description="Basic residues" evidence="5">
    <location>
        <begin position="1"/>
        <end position="13"/>
    </location>
</feature>
<comment type="similarity">
    <text evidence="2 4">Belongs to the RPF2 family.</text>
</comment>
<accession>A0ABR3X2Y1</accession>
<evidence type="ECO:0000256" key="5">
    <source>
        <dbReference type="SAM" id="MobiDB-lite"/>
    </source>
</evidence>
<dbReference type="PANTHER" id="PTHR12728">
    <property type="entry name" value="BRIX DOMAIN CONTAINING PROTEIN"/>
    <property type="match status" value="1"/>
</dbReference>
<name>A0ABR3X2Y1_9PEZI</name>
<comment type="caution">
    <text evidence="7">The sequence shown here is derived from an EMBL/GenBank/DDBJ whole genome shotgun (WGS) entry which is preliminary data.</text>
</comment>
<reference evidence="7 8" key="1">
    <citation type="journal article" date="2024" name="Commun. Biol.">
        <title>Comparative genomic analysis of thermophilic fungi reveals convergent evolutionary adaptations and gene losses.</title>
        <authorList>
            <person name="Steindorff A.S."/>
            <person name="Aguilar-Pontes M.V."/>
            <person name="Robinson A.J."/>
            <person name="Andreopoulos B."/>
            <person name="LaButti K."/>
            <person name="Kuo A."/>
            <person name="Mondo S."/>
            <person name="Riley R."/>
            <person name="Otillar R."/>
            <person name="Haridas S."/>
            <person name="Lipzen A."/>
            <person name="Grimwood J."/>
            <person name="Schmutz J."/>
            <person name="Clum A."/>
            <person name="Reid I.D."/>
            <person name="Moisan M.C."/>
            <person name="Butler G."/>
            <person name="Nguyen T.T.M."/>
            <person name="Dewar K."/>
            <person name="Conant G."/>
            <person name="Drula E."/>
            <person name="Henrissat B."/>
            <person name="Hansel C."/>
            <person name="Singer S."/>
            <person name="Hutchinson M.I."/>
            <person name="de Vries R.P."/>
            <person name="Natvig D.O."/>
            <person name="Powell A.J."/>
            <person name="Tsang A."/>
            <person name="Grigoriev I.V."/>
        </authorList>
    </citation>
    <scope>NUCLEOTIDE SEQUENCE [LARGE SCALE GENOMIC DNA]</scope>
    <source>
        <strain evidence="7 8">ATCC 24622</strain>
    </source>
</reference>
<evidence type="ECO:0000313" key="7">
    <source>
        <dbReference type="EMBL" id="KAL1870301.1"/>
    </source>
</evidence>
<feature type="compositionally biased region" description="Basic and acidic residues" evidence="5">
    <location>
        <begin position="273"/>
        <end position="282"/>
    </location>
</feature>
<dbReference type="PROSITE" id="PS50833">
    <property type="entry name" value="BRIX"/>
    <property type="match status" value="1"/>
</dbReference>
<evidence type="ECO:0000256" key="3">
    <source>
        <dbReference type="ARBA" id="ARBA00023242"/>
    </source>
</evidence>
<keyword evidence="3 4" id="KW-0539">Nucleus</keyword>
<organism evidence="7 8">
    <name type="scientific">Phialemonium thermophilum</name>
    <dbReference type="NCBI Taxonomy" id="223376"/>
    <lineage>
        <taxon>Eukaryota</taxon>
        <taxon>Fungi</taxon>
        <taxon>Dikarya</taxon>
        <taxon>Ascomycota</taxon>
        <taxon>Pezizomycotina</taxon>
        <taxon>Sordariomycetes</taxon>
        <taxon>Sordariomycetidae</taxon>
        <taxon>Cephalothecales</taxon>
        <taxon>Cephalothecaceae</taxon>
        <taxon>Phialemonium</taxon>
    </lineage>
</organism>
<evidence type="ECO:0000256" key="4">
    <source>
        <dbReference type="RuleBase" id="RU367086"/>
    </source>
</evidence>
<dbReference type="Proteomes" id="UP001586593">
    <property type="component" value="Unassembled WGS sequence"/>
</dbReference>
<dbReference type="EMBL" id="JAZHXJ010000177">
    <property type="protein sequence ID" value="KAL1870301.1"/>
    <property type="molecule type" value="Genomic_DNA"/>
</dbReference>
<comment type="subcellular location">
    <subcellularLocation>
        <location evidence="1 4">Nucleus</location>
        <location evidence="1 4">Nucleolus</location>
    </subcellularLocation>
</comment>
<dbReference type="PANTHER" id="PTHR12728:SF0">
    <property type="entry name" value="RIBOSOME PRODUCTION FACTOR 2 HOMOLOG"/>
    <property type="match status" value="1"/>
</dbReference>
<gene>
    <name evidence="7" type="ORF">VTK73DRAFT_2676</name>
</gene>
<feature type="domain" description="Brix" evidence="6">
    <location>
        <begin position="28"/>
        <end position="265"/>
    </location>
</feature>
<proteinExistence type="inferred from homology"/>
<evidence type="ECO:0000313" key="8">
    <source>
        <dbReference type="Proteomes" id="UP001586593"/>
    </source>
</evidence>
<evidence type="ECO:0000256" key="1">
    <source>
        <dbReference type="ARBA" id="ARBA00004604"/>
    </source>
</evidence>
<dbReference type="SMART" id="SM00879">
    <property type="entry name" value="Brix"/>
    <property type="match status" value="1"/>
</dbReference>